<dbReference type="InterPro" id="IPR018247">
    <property type="entry name" value="EF_Hand_1_Ca_BS"/>
</dbReference>
<dbReference type="OrthoDB" id="2122982at2759"/>
<dbReference type="EMBL" id="JH687845">
    <property type="protein sequence ID" value="EJD37198.1"/>
    <property type="molecule type" value="Genomic_DNA"/>
</dbReference>
<proteinExistence type="predicted"/>
<feature type="region of interest" description="Disordered" evidence="2">
    <location>
        <begin position="595"/>
        <end position="623"/>
    </location>
</feature>
<evidence type="ECO:0000256" key="2">
    <source>
        <dbReference type="SAM" id="MobiDB-lite"/>
    </source>
</evidence>
<organism evidence="3 4">
    <name type="scientific">Auricularia subglabra (strain TFB-10046 / SS5)</name>
    <name type="common">White-rot fungus</name>
    <name type="synonym">Auricularia delicata (strain TFB10046)</name>
    <dbReference type="NCBI Taxonomy" id="717982"/>
    <lineage>
        <taxon>Eukaryota</taxon>
        <taxon>Fungi</taxon>
        <taxon>Dikarya</taxon>
        <taxon>Basidiomycota</taxon>
        <taxon>Agaricomycotina</taxon>
        <taxon>Agaricomycetes</taxon>
        <taxon>Auriculariales</taxon>
        <taxon>Auriculariaceae</taxon>
        <taxon>Auricularia</taxon>
    </lineage>
</organism>
<dbReference type="AlphaFoldDB" id="J0WVL7"/>
<sequence>MDTPFPQSAVQAFSKLREVQSDGGKQSGTKVKEWTKKALSATMPLVSVLEPLAELHPAAKIAVSTFKKLISMEQSRRESSEQIIVVYDSMTRVFATLNTLRASIQIQPGYSEPFDAEIEDIVHVMKEFGTFAGLFYTKFNNRLVRFFKAEEFVTELKQFTVSFERHREQLLFILGAQNSTEIQALRSDMQSVLALSQKIFARLKPDTKADKDAAKFVAAKGGMSAVLRDRGALEEVARRLSGGSSNVEAITAGTIEALRTPLDEMLEKHRKAFEIKLDRMQGVIVDGMKGIMKQLTSGPHELINDPDIKKIWEDNKWRLSVKCRLFVNYHPAIGEAIDEDATGYLSVQEVNRFLDKKPPGWSTPQWLVFWALGWHCMNSQCTDGVEYLLQEIRSYCKRLSRKQNETLKRVVEEFQETADMLEIVANWDEDGDADTDDLLADYDDLTSIRVMDLSSQLEGIMQGQVEEVMDDVNFCVEDPNDLEYVMSTLEWRIEQFFIPLLYVVLKHYFEYINEVTFSSDDDYTAIDNIAAALDSLDTTLRELLYAFHERMNSLCRSWRSQRMDDELQVQCYAGGLMYSWYMKVQESPSDINKFFYGDDEEEDATDDNDSNADSDSEEDDIPRNLFVGVRQMHKKVNGLKRELKEVKLMVQQLLLAVNPPGGSLQQGPAAVTRKTTGGVVDAPDVGPFKQKQGRGYSPDGPSSYAGGSHEGSDDGASDAFHGPLESDEGDDRLGSSDDNREGSPSGGAGSDDGDEDGYY</sequence>
<evidence type="ECO:0000313" key="4">
    <source>
        <dbReference type="Proteomes" id="UP000006514"/>
    </source>
</evidence>
<feature type="region of interest" description="Disordered" evidence="2">
    <location>
        <begin position="658"/>
        <end position="759"/>
    </location>
</feature>
<keyword evidence="4" id="KW-1185">Reference proteome</keyword>
<accession>J0WVL7</accession>
<dbReference type="InParanoid" id="J0WVL7"/>
<evidence type="ECO:0000313" key="3">
    <source>
        <dbReference type="EMBL" id="EJD37198.1"/>
    </source>
</evidence>
<dbReference type="OMA" id="VVHATMV"/>
<name>J0WVL7_AURST</name>
<evidence type="ECO:0000256" key="1">
    <source>
        <dbReference type="SAM" id="Coils"/>
    </source>
</evidence>
<dbReference type="KEGG" id="adl:AURDEDRAFT_154414"/>
<feature type="coiled-coil region" evidence="1">
    <location>
        <begin position="629"/>
        <end position="656"/>
    </location>
</feature>
<dbReference type="eggNOG" id="ENOG502SJZ0">
    <property type="taxonomic scope" value="Eukaryota"/>
</dbReference>
<evidence type="ECO:0008006" key="5">
    <source>
        <dbReference type="Google" id="ProtNLM"/>
    </source>
</evidence>
<gene>
    <name evidence="3" type="ORF">AURDEDRAFT_154414</name>
</gene>
<keyword evidence="1" id="KW-0175">Coiled coil</keyword>
<protein>
    <recommendedName>
        <fullName evidence="5">EF-hand domain-containing protein</fullName>
    </recommendedName>
</protein>
<reference evidence="4" key="1">
    <citation type="journal article" date="2012" name="Science">
        <title>The Paleozoic origin of enzymatic lignin decomposition reconstructed from 31 fungal genomes.</title>
        <authorList>
            <person name="Floudas D."/>
            <person name="Binder M."/>
            <person name="Riley R."/>
            <person name="Barry K."/>
            <person name="Blanchette R.A."/>
            <person name="Henrissat B."/>
            <person name="Martinez A.T."/>
            <person name="Otillar R."/>
            <person name="Spatafora J.W."/>
            <person name="Yadav J.S."/>
            <person name="Aerts A."/>
            <person name="Benoit I."/>
            <person name="Boyd A."/>
            <person name="Carlson A."/>
            <person name="Copeland A."/>
            <person name="Coutinho P.M."/>
            <person name="de Vries R.P."/>
            <person name="Ferreira P."/>
            <person name="Findley K."/>
            <person name="Foster B."/>
            <person name="Gaskell J."/>
            <person name="Glotzer D."/>
            <person name="Gorecki P."/>
            <person name="Heitman J."/>
            <person name="Hesse C."/>
            <person name="Hori C."/>
            <person name="Igarashi K."/>
            <person name="Jurgens J.A."/>
            <person name="Kallen N."/>
            <person name="Kersten P."/>
            <person name="Kohler A."/>
            <person name="Kuees U."/>
            <person name="Kumar T.K.A."/>
            <person name="Kuo A."/>
            <person name="LaButti K."/>
            <person name="Larrondo L.F."/>
            <person name="Lindquist E."/>
            <person name="Ling A."/>
            <person name="Lombard V."/>
            <person name="Lucas S."/>
            <person name="Lundell T."/>
            <person name="Martin R."/>
            <person name="McLaughlin D.J."/>
            <person name="Morgenstern I."/>
            <person name="Morin E."/>
            <person name="Murat C."/>
            <person name="Nagy L.G."/>
            <person name="Nolan M."/>
            <person name="Ohm R.A."/>
            <person name="Patyshakuliyeva A."/>
            <person name="Rokas A."/>
            <person name="Ruiz-Duenas F.J."/>
            <person name="Sabat G."/>
            <person name="Salamov A."/>
            <person name="Samejima M."/>
            <person name="Schmutz J."/>
            <person name="Slot J.C."/>
            <person name="St John F."/>
            <person name="Stenlid J."/>
            <person name="Sun H."/>
            <person name="Sun S."/>
            <person name="Syed K."/>
            <person name="Tsang A."/>
            <person name="Wiebenga A."/>
            <person name="Young D."/>
            <person name="Pisabarro A."/>
            <person name="Eastwood D.C."/>
            <person name="Martin F."/>
            <person name="Cullen D."/>
            <person name="Grigoriev I.V."/>
            <person name="Hibbett D.S."/>
        </authorList>
    </citation>
    <scope>NUCLEOTIDE SEQUENCE [LARGE SCALE GENOMIC DNA]</scope>
    <source>
        <strain evidence="4">TFB10046</strain>
    </source>
</reference>
<feature type="compositionally biased region" description="Basic and acidic residues" evidence="2">
    <location>
        <begin position="731"/>
        <end position="741"/>
    </location>
</feature>
<feature type="compositionally biased region" description="Acidic residues" evidence="2">
    <location>
        <begin position="597"/>
        <end position="620"/>
    </location>
</feature>
<dbReference type="Proteomes" id="UP000006514">
    <property type="component" value="Unassembled WGS sequence"/>
</dbReference>
<dbReference type="PROSITE" id="PS00018">
    <property type="entry name" value="EF_HAND_1"/>
    <property type="match status" value="1"/>
</dbReference>